<evidence type="ECO:0000256" key="8">
    <source>
        <dbReference type="SAM" id="Phobius"/>
    </source>
</evidence>
<dbReference type="KEGG" id="csl:COCSUDRAFT_59749"/>
<comment type="caution">
    <text evidence="10">The sequence shown here is derived from an EMBL/GenBank/DDBJ whole genome shotgun (WGS) entry which is preliminary data.</text>
</comment>
<evidence type="ECO:0000313" key="11">
    <source>
        <dbReference type="Proteomes" id="UP000007264"/>
    </source>
</evidence>
<dbReference type="Proteomes" id="UP000007264">
    <property type="component" value="Unassembled WGS sequence"/>
</dbReference>
<keyword evidence="4 8" id="KW-1133">Transmembrane helix</keyword>
<feature type="region of interest" description="Disordered" evidence="7">
    <location>
        <begin position="573"/>
        <end position="619"/>
    </location>
</feature>
<evidence type="ECO:0000256" key="1">
    <source>
        <dbReference type="ARBA" id="ARBA00004141"/>
    </source>
</evidence>
<feature type="transmembrane region" description="Helical" evidence="8">
    <location>
        <begin position="135"/>
        <end position="158"/>
    </location>
</feature>
<feature type="compositionally biased region" description="Pro residues" evidence="7">
    <location>
        <begin position="650"/>
        <end position="660"/>
    </location>
</feature>
<feature type="transmembrane region" description="Helical" evidence="8">
    <location>
        <begin position="51"/>
        <end position="68"/>
    </location>
</feature>
<dbReference type="RefSeq" id="XP_005643363.1">
    <property type="nucleotide sequence ID" value="XM_005643306.1"/>
</dbReference>
<dbReference type="InterPro" id="IPR036259">
    <property type="entry name" value="MFS_trans_sf"/>
</dbReference>
<reference evidence="10 11" key="1">
    <citation type="journal article" date="2012" name="Genome Biol.">
        <title>The genome of the polar eukaryotic microalga coccomyxa subellipsoidea reveals traits of cold adaptation.</title>
        <authorList>
            <person name="Blanc G."/>
            <person name="Agarkova I."/>
            <person name="Grimwood J."/>
            <person name="Kuo A."/>
            <person name="Brueggeman A."/>
            <person name="Dunigan D."/>
            <person name="Gurnon J."/>
            <person name="Ladunga I."/>
            <person name="Lindquist E."/>
            <person name="Lucas S."/>
            <person name="Pangilinan J."/>
            <person name="Proschold T."/>
            <person name="Salamov A."/>
            <person name="Schmutz J."/>
            <person name="Weeks D."/>
            <person name="Yamada T."/>
            <person name="Claverie J.M."/>
            <person name="Grigoriev I."/>
            <person name="Van Etten J."/>
            <person name="Lomsadze A."/>
            <person name="Borodovsky M."/>
        </authorList>
    </citation>
    <scope>NUCLEOTIDE SEQUENCE [LARGE SCALE GENOMIC DNA]</scope>
    <source>
        <strain evidence="10 11">C-169</strain>
    </source>
</reference>
<dbReference type="PANTHER" id="PTHR23505:SF52">
    <property type="entry name" value="MAJOR FACILITATOR SUPERFAMILY PROTEIN"/>
    <property type="match status" value="1"/>
</dbReference>
<dbReference type="EMBL" id="AGSI01000021">
    <property type="protein sequence ID" value="EIE18819.1"/>
    <property type="molecule type" value="Genomic_DNA"/>
</dbReference>
<proteinExistence type="inferred from homology"/>
<feature type="transmembrane region" description="Helical" evidence="8">
    <location>
        <begin position="211"/>
        <end position="230"/>
    </location>
</feature>
<dbReference type="PANTHER" id="PTHR23505">
    <property type="entry name" value="SPINSTER"/>
    <property type="match status" value="1"/>
</dbReference>
<evidence type="ECO:0000256" key="5">
    <source>
        <dbReference type="ARBA" id="ARBA00023136"/>
    </source>
</evidence>
<organism evidence="10 11">
    <name type="scientific">Coccomyxa subellipsoidea (strain C-169)</name>
    <name type="common">Green microalga</name>
    <dbReference type="NCBI Taxonomy" id="574566"/>
    <lineage>
        <taxon>Eukaryota</taxon>
        <taxon>Viridiplantae</taxon>
        <taxon>Chlorophyta</taxon>
        <taxon>core chlorophytes</taxon>
        <taxon>Trebouxiophyceae</taxon>
        <taxon>Trebouxiophyceae incertae sedis</taxon>
        <taxon>Coccomyxaceae</taxon>
        <taxon>Coccomyxa</taxon>
        <taxon>Coccomyxa subellipsoidea</taxon>
    </lineage>
</organism>
<feature type="transmembrane region" description="Helical" evidence="8">
    <location>
        <begin position="12"/>
        <end position="36"/>
    </location>
</feature>
<dbReference type="InterPro" id="IPR011701">
    <property type="entry name" value="MFS"/>
</dbReference>
<keyword evidence="2" id="KW-0813">Transport</keyword>
<dbReference type="OrthoDB" id="3639251at2759"/>
<feature type="transmembrane region" description="Helical" evidence="8">
    <location>
        <begin position="75"/>
        <end position="95"/>
    </location>
</feature>
<dbReference type="eggNOG" id="KOG1330">
    <property type="taxonomic scope" value="Eukaryota"/>
</dbReference>
<comment type="subcellular location">
    <subcellularLocation>
        <location evidence="1">Membrane</location>
        <topology evidence="1">Multi-pass membrane protein</topology>
    </subcellularLocation>
</comment>
<dbReference type="GO" id="GO:0016020">
    <property type="term" value="C:membrane"/>
    <property type="evidence" value="ECO:0007669"/>
    <property type="project" value="UniProtKB-SubCell"/>
</dbReference>
<feature type="transmembrane region" description="Helical" evidence="8">
    <location>
        <begin position="305"/>
        <end position="322"/>
    </location>
</feature>
<dbReference type="PROSITE" id="PS50850">
    <property type="entry name" value="MFS"/>
    <property type="match status" value="1"/>
</dbReference>
<keyword evidence="5 8" id="KW-0472">Membrane</keyword>
<evidence type="ECO:0000256" key="6">
    <source>
        <dbReference type="ARBA" id="ARBA00024338"/>
    </source>
</evidence>
<dbReference type="GO" id="GO:0022857">
    <property type="term" value="F:transmembrane transporter activity"/>
    <property type="evidence" value="ECO:0007669"/>
    <property type="project" value="InterPro"/>
</dbReference>
<feature type="transmembrane region" description="Helical" evidence="8">
    <location>
        <begin position="236"/>
        <end position="254"/>
    </location>
</feature>
<protein>
    <submittedName>
        <fullName evidence="10">MFS general substrate transporter</fullName>
    </submittedName>
</protein>
<dbReference type="InterPro" id="IPR020846">
    <property type="entry name" value="MFS_dom"/>
</dbReference>
<evidence type="ECO:0000256" key="7">
    <source>
        <dbReference type="SAM" id="MobiDB-lite"/>
    </source>
</evidence>
<feature type="domain" description="Major facilitator superfamily (MFS) profile" evidence="9">
    <location>
        <begin position="11"/>
        <end position="481"/>
    </location>
</feature>
<keyword evidence="11" id="KW-1185">Reference proteome</keyword>
<evidence type="ECO:0000256" key="2">
    <source>
        <dbReference type="ARBA" id="ARBA00022448"/>
    </source>
</evidence>
<evidence type="ECO:0000256" key="3">
    <source>
        <dbReference type="ARBA" id="ARBA00022692"/>
    </source>
</evidence>
<accession>I0YKA0</accession>
<evidence type="ECO:0000313" key="10">
    <source>
        <dbReference type="EMBL" id="EIE18819.1"/>
    </source>
</evidence>
<keyword evidence="3 8" id="KW-0812">Transmembrane</keyword>
<feature type="region of interest" description="Disordered" evidence="7">
    <location>
        <begin position="488"/>
        <end position="556"/>
    </location>
</feature>
<feature type="compositionally biased region" description="Gly residues" evidence="7">
    <location>
        <begin position="605"/>
        <end position="619"/>
    </location>
</feature>
<dbReference type="SUPFAM" id="SSF103473">
    <property type="entry name" value="MFS general substrate transporter"/>
    <property type="match status" value="1"/>
</dbReference>
<evidence type="ECO:0000256" key="4">
    <source>
        <dbReference type="ARBA" id="ARBA00022989"/>
    </source>
</evidence>
<dbReference type="GeneID" id="17036769"/>
<dbReference type="AlphaFoldDB" id="I0YKA0"/>
<evidence type="ECO:0000259" key="9">
    <source>
        <dbReference type="PROSITE" id="PS50850"/>
    </source>
</evidence>
<feature type="transmembrane region" description="Helical" evidence="8">
    <location>
        <begin position="261"/>
        <end position="285"/>
    </location>
</feature>
<name>I0YKA0_COCSC</name>
<dbReference type="InterPro" id="IPR044770">
    <property type="entry name" value="MFS_spinster-like"/>
</dbReference>
<sequence>MEMKAWQRVRITVVMAVAYTAEHAEAMLLGAMYLAIGRSLDIGASKLGTLSMWRALVQAVSIPFVGVAGNMYNRIHLIAVGTLIWGCMGVGMGFSNNYSEAAAWCALNGVGLALVMPCVQSIIAEVYRAKSRGRAFGIIFTTSALGGMAGNFLAITYANKEIAHHEGWRMIFFTTAGVAAGATLSVLFGGFEPRSLRPKEKVEEDAPKQSFLQAAWAGICLILKSTWSVFRIRSFQIILVAGIVGVIAHVNNGYKIMYFQLLGFSDLATATLSMCTTLGLAVGFFVGGAFGDALSVCWPNASRPFINQLSMALAGPLAAVLYKAMPGNSAHATGVPGSLDKYLPAYGALLFAIAQFASWPASNNAAIFADVVPEAVRTSVYAFDKCIIGALGAVTTPLAGLLAEKVFGFVHVSTHKAKHASGGGHAAVHAPPPAGALAAQHANNLNNARALENGLLCIMLIPMALKFFIYFGLYYTLPRDRIEEVDETGSKEASVATGEKGKGDEAADLPGSPREPDGPTAPAKSGVSPSLPKAGASSRAQSLRQTSSFGSTRYSSLPGSGVVTRDALRAGLARQVVQSAGPDPPVPEGDEESDRRILERQSLGGPSGGSLGVPIGGVGGSLRGLAQSLSFRGTSVESVSKFLALEMTPPVLPGKTPQPSPDRKGTV</sequence>
<comment type="similarity">
    <text evidence="6">Belongs to the major facilitator superfamily. Spinster (TC 2.A.1.49) family.</text>
</comment>
<dbReference type="Gene3D" id="1.20.1250.20">
    <property type="entry name" value="MFS general substrate transporter like domains"/>
    <property type="match status" value="1"/>
</dbReference>
<feature type="transmembrane region" description="Helical" evidence="8">
    <location>
        <begin position="101"/>
        <end position="123"/>
    </location>
</feature>
<dbReference type="Pfam" id="PF07690">
    <property type="entry name" value="MFS_1"/>
    <property type="match status" value="1"/>
</dbReference>
<feature type="transmembrane region" description="Helical" evidence="8">
    <location>
        <begin position="455"/>
        <end position="477"/>
    </location>
</feature>
<feature type="transmembrane region" description="Helical" evidence="8">
    <location>
        <begin position="170"/>
        <end position="191"/>
    </location>
</feature>
<feature type="region of interest" description="Disordered" evidence="7">
    <location>
        <begin position="646"/>
        <end position="667"/>
    </location>
</feature>
<feature type="compositionally biased region" description="Polar residues" evidence="7">
    <location>
        <begin position="538"/>
        <end position="556"/>
    </location>
</feature>
<gene>
    <name evidence="10" type="ORF">COCSUDRAFT_59749</name>
</gene>